<gene>
    <name evidence="2" type="ORF">S01H1_04925</name>
</gene>
<dbReference type="PROSITE" id="PS51154">
    <property type="entry name" value="MACRO"/>
    <property type="match status" value="1"/>
</dbReference>
<dbReference type="PANTHER" id="PTHR11106">
    <property type="entry name" value="GANGLIOSIDE INDUCED DIFFERENTIATION ASSOCIATED PROTEIN 2-RELATED"/>
    <property type="match status" value="1"/>
</dbReference>
<organism evidence="2">
    <name type="scientific">marine sediment metagenome</name>
    <dbReference type="NCBI Taxonomy" id="412755"/>
    <lineage>
        <taxon>unclassified sequences</taxon>
        <taxon>metagenomes</taxon>
        <taxon>ecological metagenomes</taxon>
    </lineage>
</organism>
<dbReference type="Pfam" id="PF01661">
    <property type="entry name" value="Macro"/>
    <property type="match status" value="1"/>
</dbReference>
<comment type="caution">
    <text evidence="2">The sequence shown here is derived from an EMBL/GenBank/DDBJ whole genome shotgun (WGS) entry which is preliminary data.</text>
</comment>
<evidence type="ECO:0000313" key="2">
    <source>
        <dbReference type="EMBL" id="GAF69541.1"/>
    </source>
</evidence>
<name>X0S2V2_9ZZZZ</name>
<dbReference type="Gene3D" id="3.40.220.10">
    <property type="entry name" value="Leucine Aminopeptidase, subunit E, domain 1"/>
    <property type="match status" value="1"/>
</dbReference>
<protein>
    <recommendedName>
        <fullName evidence="1">Macro domain-containing protein</fullName>
    </recommendedName>
</protein>
<dbReference type="InterPro" id="IPR002589">
    <property type="entry name" value="Macro_dom"/>
</dbReference>
<dbReference type="SUPFAM" id="SSF52949">
    <property type="entry name" value="Macro domain-like"/>
    <property type="match status" value="1"/>
</dbReference>
<dbReference type="PANTHER" id="PTHR11106:SF111">
    <property type="entry name" value="MACRO DOMAIN-CONTAINING PROTEIN"/>
    <property type="match status" value="1"/>
</dbReference>
<dbReference type="EMBL" id="BARS01002575">
    <property type="protein sequence ID" value="GAF69541.1"/>
    <property type="molecule type" value="Genomic_DNA"/>
</dbReference>
<dbReference type="InterPro" id="IPR043472">
    <property type="entry name" value="Macro_dom-like"/>
</dbReference>
<feature type="domain" description="Macro" evidence="1">
    <location>
        <begin position="1"/>
        <end position="152"/>
    </location>
</feature>
<proteinExistence type="predicted"/>
<dbReference type="AlphaFoldDB" id="X0S2V2"/>
<accession>X0S2V2</accession>
<dbReference type="SMART" id="SM00506">
    <property type="entry name" value="A1pp"/>
    <property type="match status" value="1"/>
</dbReference>
<reference evidence="2" key="1">
    <citation type="journal article" date="2014" name="Front. Microbiol.">
        <title>High frequency of phylogenetically diverse reductive dehalogenase-homologous genes in deep subseafloor sedimentary metagenomes.</title>
        <authorList>
            <person name="Kawai M."/>
            <person name="Futagami T."/>
            <person name="Toyoda A."/>
            <person name="Takaki Y."/>
            <person name="Nishi S."/>
            <person name="Hori S."/>
            <person name="Arai W."/>
            <person name="Tsubouchi T."/>
            <person name="Morono Y."/>
            <person name="Uchiyama I."/>
            <person name="Ito T."/>
            <person name="Fujiyama A."/>
            <person name="Inagaki F."/>
            <person name="Takami H."/>
        </authorList>
    </citation>
    <scope>NUCLEOTIDE SEQUENCE</scope>
    <source>
        <strain evidence="2">Expedition CK06-06</strain>
    </source>
</reference>
<evidence type="ECO:0000259" key="1">
    <source>
        <dbReference type="PROSITE" id="PS51154"/>
    </source>
</evidence>
<sequence length="152" mass="16001">MEAKILHGDITKLQADAIVNAADTSLRMGGGVAGAIKRAGGREIEDEAVSKGPIEVGGAVATTAGKLKAKYVIHAAAMSWETHRTATEESIRNSLRNSLAMADGLKCKSIALPAIGCGIAGFPLEKGKDIILDEIKKFKSKNLQKASLVLYR</sequence>